<dbReference type="EMBL" id="QRYC01000006">
    <property type="protein sequence ID" value="RGU57164.1"/>
    <property type="molecule type" value="Genomic_DNA"/>
</dbReference>
<proteinExistence type="predicted"/>
<comment type="caution">
    <text evidence="2">The sequence shown here is derived from an EMBL/GenBank/DDBJ whole genome shotgun (WGS) entry which is preliminary data.</text>
</comment>
<reference evidence="2 3" key="1">
    <citation type="submission" date="2018-08" db="EMBL/GenBank/DDBJ databases">
        <title>A genome reference for cultivated species of the human gut microbiota.</title>
        <authorList>
            <person name="Zou Y."/>
            <person name="Xue W."/>
            <person name="Luo G."/>
        </authorList>
    </citation>
    <scope>NUCLEOTIDE SEQUENCE [LARGE SCALE GENOMIC DNA]</scope>
    <source>
        <strain evidence="2 3">AF16-14</strain>
    </source>
</reference>
<protein>
    <submittedName>
        <fullName evidence="2">Uncharacterized protein</fullName>
    </submittedName>
</protein>
<dbReference type="Proteomes" id="UP000284243">
    <property type="component" value="Unassembled WGS sequence"/>
</dbReference>
<feature type="region of interest" description="Disordered" evidence="1">
    <location>
        <begin position="44"/>
        <end position="66"/>
    </location>
</feature>
<accession>A0A412TTI4</accession>
<evidence type="ECO:0000313" key="2">
    <source>
        <dbReference type="EMBL" id="RGU57164.1"/>
    </source>
</evidence>
<organism evidence="2 3">
    <name type="scientific">Odoribacter splanchnicus</name>
    <dbReference type="NCBI Taxonomy" id="28118"/>
    <lineage>
        <taxon>Bacteria</taxon>
        <taxon>Pseudomonadati</taxon>
        <taxon>Bacteroidota</taxon>
        <taxon>Bacteroidia</taxon>
        <taxon>Bacteroidales</taxon>
        <taxon>Odoribacteraceae</taxon>
        <taxon>Odoribacter</taxon>
    </lineage>
</organism>
<name>A0A412TTI4_9BACT</name>
<dbReference type="AlphaFoldDB" id="A0A412TTI4"/>
<sequence length="87" mass="9919">MNVLLLLPAANIKNKTQNNLNPRNVNLQLSDIFTVYTSKTFVKKYTRRQHKPSERRNKQKIPTGTFPGEAQAWSAVAVTIKKRPQGL</sequence>
<evidence type="ECO:0000313" key="3">
    <source>
        <dbReference type="Proteomes" id="UP000284243"/>
    </source>
</evidence>
<gene>
    <name evidence="2" type="ORF">DWW57_06310</name>
</gene>
<evidence type="ECO:0000256" key="1">
    <source>
        <dbReference type="SAM" id="MobiDB-lite"/>
    </source>
</evidence>